<accession>A0A6L8SZB0</accession>
<organism evidence="1 2">
    <name type="scientific">Blautia wexlerae</name>
    <dbReference type="NCBI Taxonomy" id="418240"/>
    <lineage>
        <taxon>Bacteria</taxon>
        <taxon>Bacillati</taxon>
        <taxon>Bacillota</taxon>
        <taxon>Clostridia</taxon>
        <taxon>Lachnospirales</taxon>
        <taxon>Lachnospiraceae</taxon>
        <taxon>Blautia</taxon>
    </lineage>
</organism>
<protein>
    <submittedName>
        <fullName evidence="1">Uncharacterized protein</fullName>
    </submittedName>
</protein>
<comment type="caution">
    <text evidence="1">The sequence shown here is derived from an EMBL/GenBank/DDBJ whole genome shotgun (WGS) entry which is preliminary data.</text>
</comment>
<evidence type="ECO:0000313" key="1">
    <source>
        <dbReference type="EMBL" id="MZL31738.1"/>
    </source>
</evidence>
<name>A0A6L8SZB0_9FIRM</name>
<sequence length="72" mass="8281">MNKIFVPHELKTIEVDTEKKIFRINGEDFGRECTGFMISCTPDGFRIDMEVDTTIHFATYSNKGAQKEQGTY</sequence>
<dbReference type="AlphaFoldDB" id="A0A6L8SZB0"/>
<reference evidence="1 2" key="1">
    <citation type="journal article" date="2019" name="Nat. Med.">
        <title>A library of human gut bacterial isolates paired with longitudinal multiomics data enables mechanistic microbiome research.</title>
        <authorList>
            <person name="Poyet M."/>
            <person name="Groussin M."/>
            <person name="Gibbons S.M."/>
            <person name="Avila-Pacheco J."/>
            <person name="Jiang X."/>
            <person name="Kearney S.M."/>
            <person name="Perrotta A.R."/>
            <person name="Berdy B."/>
            <person name="Zhao S."/>
            <person name="Lieberman T.D."/>
            <person name="Swanson P.K."/>
            <person name="Smith M."/>
            <person name="Roesemann S."/>
            <person name="Alexander J.E."/>
            <person name="Rich S.A."/>
            <person name="Livny J."/>
            <person name="Vlamakis H."/>
            <person name="Clish C."/>
            <person name="Bullock K."/>
            <person name="Deik A."/>
            <person name="Scott J."/>
            <person name="Pierce K.A."/>
            <person name="Xavier R.J."/>
            <person name="Alm E.J."/>
        </authorList>
    </citation>
    <scope>NUCLEOTIDE SEQUENCE [LARGE SCALE GENOMIC DNA]</scope>
    <source>
        <strain evidence="1 2">BIOML-A1</strain>
    </source>
</reference>
<dbReference type="RefSeq" id="WP_161233219.1">
    <property type="nucleotide sequence ID" value="NZ_WWVI01000001.1"/>
</dbReference>
<proteinExistence type="predicted"/>
<dbReference type="Proteomes" id="UP000477285">
    <property type="component" value="Unassembled WGS sequence"/>
</dbReference>
<dbReference type="EMBL" id="WWVQ01000001">
    <property type="protein sequence ID" value="MZL31738.1"/>
    <property type="molecule type" value="Genomic_DNA"/>
</dbReference>
<evidence type="ECO:0000313" key="2">
    <source>
        <dbReference type="Proteomes" id="UP000477285"/>
    </source>
</evidence>
<gene>
    <name evidence="1" type="ORF">GT728_00630</name>
</gene>